<comment type="caution">
    <text evidence="3">The sequence shown here is derived from an EMBL/GenBank/DDBJ whole genome shotgun (WGS) entry which is preliminary data.</text>
</comment>
<evidence type="ECO:0000256" key="2">
    <source>
        <dbReference type="SAM" id="Phobius"/>
    </source>
</evidence>
<keyword evidence="2" id="KW-0472">Membrane</keyword>
<protein>
    <recommendedName>
        <fullName evidence="5">DUF4352 domain-containing protein</fullName>
    </recommendedName>
</protein>
<feature type="region of interest" description="Disordered" evidence="1">
    <location>
        <begin position="27"/>
        <end position="48"/>
    </location>
</feature>
<organism evidence="3 4">
    <name type="scientific">Candidatus Zambryskibacteria bacterium RIFCSPLOWO2_01_FULL_45_21</name>
    <dbReference type="NCBI Taxonomy" id="1802761"/>
    <lineage>
        <taxon>Bacteria</taxon>
        <taxon>Candidatus Zambryskiibacteriota</taxon>
    </lineage>
</organism>
<feature type="transmembrane region" description="Helical" evidence="2">
    <location>
        <begin position="6"/>
        <end position="24"/>
    </location>
</feature>
<keyword evidence="2" id="KW-0812">Transmembrane</keyword>
<evidence type="ECO:0000256" key="1">
    <source>
        <dbReference type="SAM" id="MobiDB-lite"/>
    </source>
</evidence>
<evidence type="ECO:0000313" key="3">
    <source>
        <dbReference type="EMBL" id="OHB04697.1"/>
    </source>
</evidence>
<dbReference type="AlphaFoldDB" id="A0A1G2U5D0"/>
<dbReference type="Proteomes" id="UP000176800">
    <property type="component" value="Unassembled WGS sequence"/>
</dbReference>
<feature type="compositionally biased region" description="Polar residues" evidence="1">
    <location>
        <begin position="27"/>
        <end position="39"/>
    </location>
</feature>
<evidence type="ECO:0008006" key="5">
    <source>
        <dbReference type="Google" id="ProtNLM"/>
    </source>
</evidence>
<evidence type="ECO:0000313" key="4">
    <source>
        <dbReference type="Proteomes" id="UP000176800"/>
    </source>
</evidence>
<reference evidence="3 4" key="1">
    <citation type="journal article" date="2016" name="Nat. Commun.">
        <title>Thousands of microbial genomes shed light on interconnected biogeochemical processes in an aquifer system.</title>
        <authorList>
            <person name="Anantharaman K."/>
            <person name="Brown C.T."/>
            <person name="Hug L.A."/>
            <person name="Sharon I."/>
            <person name="Castelle C.J."/>
            <person name="Probst A.J."/>
            <person name="Thomas B.C."/>
            <person name="Singh A."/>
            <person name="Wilkins M.J."/>
            <person name="Karaoz U."/>
            <person name="Brodie E.L."/>
            <person name="Williams K.H."/>
            <person name="Hubbard S.S."/>
            <person name="Banfield J.F."/>
        </authorList>
    </citation>
    <scope>NUCLEOTIDE SEQUENCE [LARGE SCALE GENOMIC DNA]</scope>
</reference>
<proteinExistence type="predicted"/>
<gene>
    <name evidence="3" type="ORF">A3B14_01655</name>
</gene>
<keyword evidence="2" id="KW-1133">Transmembrane helix</keyword>
<name>A0A1G2U5D0_9BACT</name>
<dbReference type="EMBL" id="MHWE01000004">
    <property type="protein sequence ID" value="OHB04697.1"/>
    <property type="molecule type" value="Genomic_DNA"/>
</dbReference>
<accession>A0A1G2U5D0</accession>
<sequence length="154" mass="17252">MNKAAIIPILTLVLIGVFIVLYSSKPVSSPAKNSLSTEETQAKWESKTDEQENVTVTVTPVAIDFSSQTTEWKFDIVLNTHSVELNQDLTEVATIVDDAGKEYKPLRWEGAEAGGHHREGMLVFAPINPYPRYLKLIIKSVGDVERLFSWTLFE</sequence>